<dbReference type="InterPro" id="IPR006880">
    <property type="entry name" value="INO80B_C"/>
</dbReference>
<proteinExistence type="predicted"/>
<feature type="compositionally biased region" description="Polar residues" evidence="1">
    <location>
        <begin position="62"/>
        <end position="81"/>
    </location>
</feature>
<feature type="domain" description="INO80 complex subunit B-like conserved region" evidence="2">
    <location>
        <begin position="319"/>
        <end position="401"/>
    </location>
</feature>
<gene>
    <name evidence="3" type="ORF">SLS53_001832</name>
</gene>
<dbReference type="Proteomes" id="UP001320245">
    <property type="component" value="Unassembled WGS sequence"/>
</dbReference>
<feature type="region of interest" description="Disordered" evidence="1">
    <location>
        <begin position="407"/>
        <end position="435"/>
    </location>
</feature>
<reference evidence="3 4" key="1">
    <citation type="journal article" date="2023" name="PLoS ONE">
        <title>Cytospora paraplurivora sp. nov. isolated from orchards with fruit tree decline syndrome in Ontario, Canada.</title>
        <authorList>
            <person name="Ilyukhin E."/>
            <person name="Nguyen H.D.T."/>
            <person name="Castle A.J."/>
            <person name="Ellouze W."/>
        </authorList>
    </citation>
    <scope>NUCLEOTIDE SEQUENCE [LARGE SCALE GENOMIC DNA]</scope>
    <source>
        <strain evidence="3 4">FDS-564</strain>
    </source>
</reference>
<dbReference type="GO" id="GO:0006338">
    <property type="term" value="P:chromatin remodeling"/>
    <property type="evidence" value="ECO:0007669"/>
    <property type="project" value="InterPro"/>
</dbReference>
<feature type="compositionally biased region" description="Acidic residues" evidence="1">
    <location>
        <begin position="98"/>
        <end position="111"/>
    </location>
</feature>
<evidence type="ECO:0000256" key="1">
    <source>
        <dbReference type="SAM" id="MobiDB-lite"/>
    </source>
</evidence>
<dbReference type="Pfam" id="PF04795">
    <property type="entry name" value="PAPA-1"/>
    <property type="match status" value="1"/>
</dbReference>
<dbReference type="InterPro" id="IPR029523">
    <property type="entry name" value="INO80B/Ies2"/>
</dbReference>
<organism evidence="3 4">
    <name type="scientific">Cytospora paraplurivora</name>
    <dbReference type="NCBI Taxonomy" id="2898453"/>
    <lineage>
        <taxon>Eukaryota</taxon>
        <taxon>Fungi</taxon>
        <taxon>Dikarya</taxon>
        <taxon>Ascomycota</taxon>
        <taxon>Pezizomycotina</taxon>
        <taxon>Sordariomycetes</taxon>
        <taxon>Sordariomycetidae</taxon>
        <taxon>Diaporthales</taxon>
        <taxon>Cytosporaceae</taxon>
        <taxon>Cytospora</taxon>
    </lineage>
</organism>
<evidence type="ECO:0000313" key="3">
    <source>
        <dbReference type="EMBL" id="KAK7746647.1"/>
    </source>
</evidence>
<keyword evidence="4" id="KW-1185">Reference proteome</keyword>
<feature type="compositionally biased region" description="Acidic residues" evidence="1">
    <location>
        <begin position="205"/>
        <end position="250"/>
    </location>
</feature>
<name>A0AAN9UF79_9PEZI</name>
<sequence>MSSRPRRSAAQKASVAITDMADRDNMSSSRSRRAGDGVASVSRGPQGGNDHTYLTVKVPSSKLRQATSSRQGSSIAVNSDSAPKRSTRGGKKSYVVDSDSDDDEEEGEDEIQVGAPAVADDDDDDEEMDDADDDDDAEGDGLEDEMDVDADGEDDEDAEGDEDDVAPPPAPVIKISKSSKKSPESKKTKNATPQKATVQFSALNDSDDDELSELESDEELDIEGEDDAEVDEEDEDMDAEGDEVEVEDNQEAGAGPERDAEAAPGREDRNSDDELSEGGTPDFSRMTVRQRARFEEVDSSHYQALSNEVQAKKHFTAEEKAMRRAEMARRRRNLSEKRNEEVKQETINKLLKKQAGKTNRKNLQAIGEEEQDADGFRRPNPVFIRWISSKEGERIAVPGEILEHPAGRLFAGGTRPNGAGPTGLTAPKKMVEEVS</sequence>
<dbReference type="PANTHER" id="PTHR21561">
    <property type="entry name" value="INO80 COMPLEX SUBUNIT B"/>
    <property type="match status" value="1"/>
</dbReference>
<feature type="compositionally biased region" description="Polar residues" evidence="1">
    <location>
        <begin position="190"/>
        <end position="204"/>
    </location>
</feature>
<accession>A0AAN9UF79</accession>
<dbReference type="AlphaFoldDB" id="A0AAN9UF79"/>
<evidence type="ECO:0000259" key="2">
    <source>
        <dbReference type="SMART" id="SM01406"/>
    </source>
</evidence>
<feature type="region of interest" description="Disordered" evidence="1">
    <location>
        <begin position="1"/>
        <end position="302"/>
    </location>
</feature>
<evidence type="ECO:0000313" key="4">
    <source>
        <dbReference type="Proteomes" id="UP001320245"/>
    </source>
</evidence>
<dbReference type="GO" id="GO:0031011">
    <property type="term" value="C:Ino80 complex"/>
    <property type="evidence" value="ECO:0007669"/>
    <property type="project" value="InterPro"/>
</dbReference>
<feature type="compositionally biased region" description="Basic and acidic residues" evidence="1">
    <location>
        <begin position="256"/>
        <end position="269"/>
    </location>
</feature>
<dbReference type="SMART" id="SM01406">
    <property type="entry name" value="PAPA-1"/>
    <property type="match status" value="1"/>
</dbReference>
<comment type="caution">
    <text evidence="3">The sequence shown here is derived from an EMBL/GenBank/DDBJ whole genome shotgun (WGS) entry which is preliminary data.</text>
</comment>
<dbReference type="EMBL" id="JAJSPL020000005">
    <property type="protein sequence ID" value="KAK7746647.1"/>
    <property type="molecule type" value="Genomic_DNA"/>
</dbReference>
<feature type="compositionally biased region" description="Acidic residues" evidence="1">
    <location>
        <begin position="119"/>
        <end position="165"/>
    </location>
</feature>
<dbReference type="PANTHER" id="PTHR21561:SF12">
    <property type="entry name" value="INO80 COMPLEX SUBUNIT B"/>
    <property type="match status" value="1"/>
</dbReference>
<protein>
    <recommendedName>
        <fullName evidence="2">INO80 complex subunit B-like conserved region domain-containing protein</fullName>
    </recommendedName>
</protein>